<reference evidence="2" key="1">
    <citation type="submission" date="2016-11" db="EMBL/GenBank/DDBJ databases">
        <authorList>
            <person name="Varghese N."/>
            <person name="Submissions S."/>
        </authorList>
    </citation>
    <scope>NUCLEOTIDE SEQUENCE [LARGE SCALE GENOMIC DNA]</scope>
    <source>
        <strain evidence="2">DSM 15518</strain>
    </source>
</reference>
<protein>
    <submittedName>
        <fullName evidence="1">Uncharacterized protein</fullName>
    </submittedName>
</protein>
<sequence length="63" mass="7485">MKIIETNLAFRKSLKKMNKPSTIVSHHAAHSSATVDEIHRWHKENGWSELPMQQIQYKHYKRS</sequence>
<gene>
    <name evidence="1" type="ORF">SAMN02744037_02656</name>
</gene>
<evidence type="ECO:0000313" key="1">
    <source>
        <dbReference type="EMBL" id="SHK59363.1"/>
    </source>
</evidence>
<dbReference type="OrthoDB" id="9811296at2"/>
<organism evidence="1 2">
    <name type="scientific">Tepidibacter formicigenes DSM 15518</name>
    <dbReference type="NCBI Taxonomy" id="1123349"/>
    <lineage>
        <taxon>Bacteria</taxon>
        <taxon>Bacillati</taxon>
        <taxon>Bacillota</taxon>
        <taxon>Clostridia</taxon>
        <taxon>Peptostreptococcales</taxon>
        <taxon>Peptostreptococcaceae</taxon>
        <taxon>Tepidibacter</taxon>
    </lineage>
</organism>
<name>A0A1M6TR29_9FIRM</name>
<dbReference type="AlphaFoldDB" id="A0A1M6TR29"/>
<dbReference type="EMBL" id="FRAE01000104">
    <property type="protein sequence ID" value="SHK59363.1"/>
    <property type="molecule type" value="Genomic_DNA"/>
</dbReference>
<dbReference type="RefSeq" id="WP_072890819.1">
    <property type="nucleotide sequence ID" value="NZ_FRAE01000104.1"/>
</dbReference>
<evidence type="ECO:0000313" key="2">
    <source>
        <dbReference type="Proteomes" id="UP000242497"/>
    </source>
</evidence>
<keyword evidence="2" id="KW-1185">Reference proteome</keyword>
<dbReference type="STRING" id="1123349.SAMN02744037_02656"/>
<proteinExistence type="predicted"/>
<dbReference type="Proteomes" id="UP000242497">
    <property type="component" value="Unassembled WGS sequence"/>
</dbReference>
<accession>A0A1M6TR29</accession>